<feature type="compositionally biased region" description="Basic and acidic residues" evidence="1">
    <location>
        <begin position="915"/>
        <end position="924"/>
    </location>
</feature>
<dbReference type="InterPro" id="IPR049090">
    <property type="entry name" value="TAF1C_HB"/>
</dbReference>
<feature type="region of interest" description="Disordered" evidence="1">
    <location>
        <begin position="1043"/>
        <end position="1070"/>
    </location>
</feature>
<protein>
    <submittedName>
        <fullName evidence="4">TATA box-binding protein-associated factor RNA polymerase I subunit C</fullName>
    </submittedName>
</protein>
<dbReference type="GO" id="GO:0001164">
    <property type="term" value="F:RNA polymerase I core promoter sequence-specific DNA binding"/>
    <property type="evidence" value="ECO:0007669"/>
    <property type="project" value="TreeGrafter"/>
</dbReference>
<dbReference type="PANTHER" id="PTHR15319:SF1">
    <property type="entry name" value="TATA BOX-BINDING PROTEIN-ASSOCIATED FACTOR RNA POLYMERASE I SUBUNIT C"/>
    <property type="match status" value="1"/>
</dbReference>
<feature type="region of interest" description="Disordered" evidence="1">
    <location>
        <begin position="889"/>
        <end position="1004"/>
    </location>
</feature>
<dbReference type="GO" id="GO:0001650">
    <property type="term" value="C:fibrillar center"/>
    <property type="evidence" value="ECO:0007669"/>
    <property type="project" value="TreeGrafter"/>
</dbReference>
<dbReference type="AlphaFoldDB" id="A0AAV1GCF0"/>
<feature type="compositionally biased region" description="Low complexity" evidence="1">
    <location>
        <begin position="951"/>
        <end position="968"/>
    </location>
</feature>
<evidence type="ECO:0000256" key="1">
    <source>
        <dbReference type="SAM" id="MobiDB-lite"/>
    </source>
</evidence>
<keyword evidence="5" id="KW-1185">Reference proteome</keyword>
<sequence>MDYQFPQQLFPSFYNRGPPDLAQQHCAGKWGSYDGVRAQGSPGPGSCWRFTSRHQVKAETWRQTEPAPIPLLSHRDSVLWPLTLDPLDFRDHMENFFKDHCQAAFGCMGEILGENLNFKEKNVRPKEKYQRNWDRMWTYLKKKNYKNYYRSTPLNYYSTLLSDGIHSVPPELLGSLLYEELTEQRNRLLFSEGATGGALAFIPFSQSPQHGCLIYPGNKALDCLNFHQMELQNHTGGPSAGASMGHLSTFHLKGPIRQISSASLLNQSCVAVRSDYLCGVWGFSETDEPHLHQVVKTRKVATCISVSPHVLGEVLVASESGAANLWTVGKGMQKIREEDCNLYFNAKSSWRWCEFSAHPRVMLYADRTGVELTDIRVNPIGSHTLFCIGNTSECRSGERLILSKYLGEVHTFHHLVTTQYSAYIIDERFPGVPMLKWDHMMQSPPLFCHVIPGSASSGLAGGAGTTKFLLGSQSSQEITLLQYSGGRVEACSSHGPPQALLRPRDSTKYLPIQIPHRHETLTNRLSSPAAGLTCIQMTGETGADGKERLCVLQLTETGDIFYQIIQHEQPDSVSASAAEDDSLPEQKVATTETRTPTDSQMVVSETSSDEDVIGPTQNPNMKRFVAETPEKIQRRKRTFFDSSSEESDTGLQKRRKQLNLQVTVNEDPDTDQMNRSDKSATDGELNESTNEQPEGVEETVDSRSLNPVIQTPVELSDSALLTWKRWLKKLMRKSRKKEPLPPLQQNVRCDTWDLTEAFGEKRDPEERECVQNLRRDLKACMSKRTVLVHTLVSNSITAPDVEPLPDMVDTGAWGDSLSQRLTVSTQGEEKWRAWWEDKLGMNRKQKVEALRRKRSRAKAAKRASGRHLGLLGSFTSSVSYQSDFSDFTDSQGWMSSESQGAWSDFESIRSQSEGVSEKESEIPKRTSLSMAETDSPAPATPQSVKAKQNDQQTSTTSRTSTLPQTPSLIATPSSQRKSKHSAQDFLRSLEEPLQHDSYSLEDDSTAHIVRPPAVFSPKLFGSQSFSQRSLRVDLSQDSLVWSQTSSLNSQGRLGLSQGSQPKKKRSQMGF</sequence>
<dbReference type="Pfam" id="PF20642">
    <property type="entry name" value="TAF1C_HB"/>
    <property type="match status" value="1"/>
</dbReference>
<dbReference type="EMBL" id="OY660876">
    <property type="protein sequence ID" value="CAJ1071103.1"/>
    <property type="molecule type" value="Genomic_DNA"/>
</dbReference>
<feature type="compositionally biased region" description="Basic residues" evidence="1">
    <location>
        <begin position="1061"/>
        <end position="1070"/>
    </location>
</feature>
<dbReference type="Pfam" id="PF20641">
    <property type="entry name" value="TAF1C_beta-prop"/>
    <property type="match status" value="1"/>
</dbReference>
<dbReference type="InterPro" id="IPR049087">
    <property type="entry name" value="TAF1C_beta-prop"/>
</dbReference>
<feature type="region of interest" description="Disordered" evidence="1">
    <location>
        <begin position="572"/>
        <end position="705"/>
    </location>
</feature>
<dbReference type="Proteomes" id="UP001178508">
    <property type="component" value="Chromosome 13"/>
</dbReference>
<evidence type="ECO:0000313" key="5">
    <source>
        <dbReference type="Proteomes" id="UP001178508"/>
    </source>
</evidence>
<evidence type="ECO:0000259" key="3">
    <source>
        <dbReference type="Pfam" id="PF20642"/>
    </source>
</evidence>
<feature type="domain" description="TAF1C helical bundle" evidence="3">
    <location>
        <begin position="520"/>
        <end position="856"/>
    </location>
</feature>
<feature type="compositionally biased region" description="Basic and acidic residues" evidence="1">
    <location>
        <begin position="672"/>
        <end position="681"/>
    </location>
</feature>
<dbReference type="InterPro" id="IPR038801">
    <property type="entry name" value="TAF1C"/>
</dbReference>
<evidence type="ECO:0000259" key="2">
    <source>
        <dbReference type="Pfam" id="PF20641"/>
    </source>
</evidence>
<accession>A0AAV1GCF0</accession>
<organism evidence="4 5">
    <name type="scientific">Xyrichtys novacula</name>
    <name type="common">Pearly razorfish</name>
    <name type="synonym">Hemipteronotus novacula</name>
    <dbReference type="NCBI Taxonomy" id="13765"/>
    <lineage>
        <taxon>Eukaryota</taxon>
        <taxon>Metazoa</taxon>
        <taxon>Chordata</taxon>
        <taxon>Craniata</taxon>
        <taxon>Vertebrata</taxon>
        <taxon>Euteleostomi</taxon>
        <taxon>Actinopterygii</taxon>
        <taxon>Neopterygii</taxon>
        <taxon>Teleostei</taxon>
        <taxon>Neoteleostei</taxon>
        <taxon>Acanthomorphata</taxon>
        <taxon>Eupercaria</taxon>
        <taxon>Labriformes</taxon>
        <taxon>Labridae</taxon>
        <taxon>Xyrichtys</taxon>
    </lineage>
</organism>
<feature type="compositionally biased region" description="Polar residues" evidence="1">
    <location>
        <begin position="588"/>
        <end position="606"/>
    </location>
</feature>
<name>A0AAV1GCF0_XYRNO</name>
<feature type="compositionally biased region" description="Polar residues" evidence="1">
    <location>
        <begin position="889"/>
        <end position="901"/>
    </location>
</feature>
<feature type="compositionally biased region" description="Polar residues" evidence="1">
    <location>
        <begin position="1043"/>
        <end position="1060"/>
    </location>
</feature>
<proteinExistence type="predicted"/>
<gene>
    <name evidence="4" type="ORF">XNOV1_A025849</name>
</gene>
<feature type="compositionally biased region" description="Polar residues" evidence="1">
    <location>
        <begin position="940"/>
        <end position="950"/>
    </location>
</feature>
<dbReference type="PANTHER" id="PTHR15319">
    <property type="entry name" value="TATA BOX-BINDING PROTEIN ASSOCIATED FACTOR RNA POLYMERASE I SUBUNIT C"/>
    <property type="match status" value="1"/>
</dbReference>
<feature type="domain" description="TAF1C beta-propeller" evidence="2">
    <location>
        <begin position="270"/>
        <end position="407"/>
    </location>
</feature>
<reference evidence="4" key="1">
    <citation type="submission" date="2023-08" db="EMBL/GenBank/DDBJ databases">
        <authorList>
            <person name="Alioto T."/>
            <person name="Alioto T."/>
            <person name="Gomez Garrido J."/>
        </authorList>
    </citation>
    <scope>NUCLEOTIDE SEQUENCE</scope>
</reference>
<evidence type="ECO:0000313" key="4">
    <source>
        <dbReference type="EMBL" id="CAJ1071103.1"/>
    </source>
</evidence>